<dbReference type="InterPro" id="IPR050950">
    <property type="entry name" value="HTH-type_LysR_regulators"/>
</dbReference>
<dbReference type="InterPro" id="IPR036388">
    <property type="entry name" value="WH-like_DNA-bd_sf"/>
</dbReference>
<evidence type="ECO:0000313" key="6">
    <source>
        <dbReference type="EMBL" id="PWR02096.1"/>
    </source>
</evidence>
<dbReference type="InterPro" id="IPR005119">
    <property type="entry name" value="LysR_subst-bd"/>
</dbReference>
<name>A0A2V2LFS8_9RHOB</name>
<evidence type="ECO:0000259" key="5">
    <source>
        <dbReference type="PROSITE" id="PS50931"/>
    </source>
</evidence>
<dbReference type="EMBL" id="QGKU01000041">
    <property type="protein sequence ID" value="PWR02096.1"/>
    <property type="molecule type" value="Genomic_DNA"/>
</dbReference>
<comment type="caution">
    <text evidence="6">The sequence shown here is derived from an EMBL/GenBank/DDBJ whole genome shotgun (WGS) entry which is preliminary data.</text>
</comment>
<dbReference type="PANTHER" id="PTHR30419">
    <property type="entry name" value="HTH-TYPE TRANSCRIPTIONAL REGULATOR YBHD"/>
    <property type="match status" value="1"/>
</dbReference>
<dbReference type="Gene3D" id="3.40.190.290">
    <property type="match status" value="1"/>
</dbReference>
<evidence type="ECO:0000313" key="7">
    <source>
        <dbReference type="Proteomes" id="UP000245680"/>
    </source>
</evidence>
<dbReference type="InterPro" id="IPR036390">
    <property type="entry name" value="WH_DNA-bd_sf"/>
</dbReference>
<evidence type="ECO:0000256" key="1">
    <source>
        <dbReference type="ARBA" id="ARBA00009437"/>
    </source>
</evidence>
<dbReference type="Proteomes" id="UP000245680">
    <property type="component" value="Unassembled WGS sequence"/>
</dbReference>
<evidence type="ECO:0000256" key="4">
    <source>
        <dbReference type="ARBA" id="ARBA00023163"/>
    </source>
</evidence>
<evidence type="ECO:0000256" key="3">
    <source>
        <dbReference type="ARBA" id="ARBA00023125"/>
    </source>
</evidence>
<dbReference type="SUPFAM" id="SSF46785">
    <property type="entry name" value="Winged helix' DNA-binding domain"/>
    <property type="match status" value="1"/>
</dbReference>
<organism evidence="6 7">
    <name type="scientific">Meridianimarinicoccus roseus</name>
    <dbReference type="NCBI Taxonomy" id="2072018"/>
    <lineage>
        <taxon>Bacteria</taxon>
        <taxon>Pseudomonadati</taxon>
        <taxon>Pseudomonadota</taxon>
        <taxon>Alphaproteobacteria</taxon>
        <taxon>Rhodobacterales</taxon>
        <taxon>Paracoccaceae</taxon>
        <taxon>Meridianimarinicoccus</taxon>
    </lineage>
</organism>
<keyword evidence="7" id="KW-1185">Reference proteome</keyword>
<dbReference type="OrthoDB" id="9803030at2"/>
<sequence length="304" mass="32885">MSSSLSNRLKPSHLRLIRAINDWGKLQLAADAVGMSQPAASRMLSDIEADAGGALFDRLPRGMVPTAVGAAFVRRARIILAEVEALDSEIEQLRTGLSGAVRVGAVTGPAVGALVPALTQMRQKAPEIRPTVEVAPSVTLIRGLEEGRFDFVLARLGANNDTRSFHAYPGRTEEVSLVVRSTHPLADRVVSLSGTLPFEFVIQEPGSPIRTALEKSFLEHRLPTPSKVTNSSSLLIALSYIAVTDAIAPQTREVAQLLTRTNSALSVIETEEDITVSSFLVLHHRHHPLSPLAKNLLHEVLQRM</sequence>
<evidence type="ECO:0000256" key="2">
    <source>
        <dbReference type="ARBA" id="ARBA00023015"/>
    </source>
</evidence>
<dbReference type="GO" id="GO:0003677">
    <property type="term" value="F:DNA binding"/>
    <property type="evidence" value="ECO:0007669"/>
    <property type="project" value="UniProtKB-KW"/>
</dbReference>
<dbReference type="Gene3D" id="1.10.10.10">
    <property type="entry name" value="Winged helix-like DNA-binding domain superfamily/Winged helix DNA-binding domain"/>
    <property type="match status" value="1"/>
</dbReference>
<accession>A0A2V2LFS8</accession>
<dbReference type="PANTHER" id="PTHR30419:SF8">
    <property type="entry name" value="NITROGEN ASSIMILATION TRANSCRIPTIONAL ACTIVATOR-RELATED"/>
    <property type="match status" value="1"/>
</dbReference>
<gene>
    <name evidence="6" type="ORF">DKT77_13505</name>
</gene>
<feature type="domain" description="HTH lysR-type" evidence="5">
    <location>
        <begin position="9"/>
        <end position="66"/>
    </location>
</feature>
<keyword evidence="2" id="KW-0805">Transcription regulation</keyword>
<dbReference type="InterPro" id="IPR000847">
    <property type="entry name" value="LysR_HTH_N"/>
</dbReference>
<keyword evidence="4" id="KW-0804">Transcription</keyword>
<dbReference type="SUPFAM" id="SSF53850">
    <property type="entry name" value="Periplasmic binding protein-like II"/>
    <property type="match status" value="1"/>
</dbReference>
<dbReference type="RefSeq" id="WP_109812220.1">
    <property type="nucleotide sequence ID" value="NZ_QGKU01000041.1"/>
</dbReference>
<dbReference type="GO" id="GO:0005829">
    <property type="term" value="C:cytosol"/>
    <property type="evidence" value="ECO:0007669"/>
    <property type="project" value="TreeGrafter"/>
</dbReference>
<dbReference type="AlphaFoldDB" id="A0A2V2LFS8"/>
<reference evidence="6 7" key="1">
    <citation type="submission" date="2018-05" db="EMBL/GenBank/DDBJ databases">
        <title>Rhodobacteraceae gen. nov., sp. nov. isolated from sea water.</title>
        <authorList>
            <person name="Ren Y."/>
        </authorList>
    </citation>
    <scope>NUCLEOTIDE SEQUENCE [LARGE SCALE GENOMIC DNA]</scope>
    <source>
        <strain evidence="6 7">TG-679</strain>
    </source>
</reference>
<dbReference type="PROSITE" id="PS50931">
    <property type="entry name" value="HTH_LYSR"/>
    <property type="match status" value="1"/>
</dbReference>
<dbReference type="Pfam" id="PF00126">
    <property type="entry name" value="HTH_1"/>
    <property type="match status" value="1"/>
</dbReference>
<keyword evidence="3" id="KW-0238">DNA-binding</keyword>
<comment type="similarity">
    <text evidence="1">Belongs to the LysR transcriptional regulatory family.</text>
</comment>
<protein>
    <submittedName>
        <fullName evidence="6">Transcriptional regulator</fullName>
    </submittedName>
</protein>
<dbReference type="Pfam" id="PF03466">
    <property type="entry name" value="LysR_substrate"/>
    <property type="match status" value="1"/>
</dbReference>
<dbReference type="GO" id="GO:0003700">
    <property type="term" value="F:DNA-binding transcription factor activity"/>
    <property type="evidence" value="ECO:0007669"/>
    <property type="project" value="InterPro"/>
</dbReference>
<proteinExistence type="inferred from homology"/>